<feature type="region of interest" description="Disordered" evidence="1">
    <location>
        <begin position="145"/>
        <end position="196"/>
    </location>
</feature>
<feature type="compositionally biased region" description="Pro residues" evidence="1">
    <location>
        <begin position="150"/>
        <end position="174"/>
    </location>
</feature>
<gene>
    <name evidence="3" type="ORF">EXIGLDRAFT_717235</name>
</gene>
<feature type="chain" id="PRO_5007863683" evidence="2">
    <location>
        <begin position="20"/>
        <end position="298"/>
    </location>
</feature>
<keyword evidence="4" id="KW-1185">Reference proteome</keyword>
<dbReference type="EMBL" id="KV425892">
    <property type="protein sequence ID" value="KZW01651.1"/>
    <property type="molecule type" value="Genomic_DNA"/>
</dbReference>
<name>A0A165P4U3_EXIGL</name>
<sequence length="298" mass="30374">MKLSVQLVFAAVLYTSVRSRPLSARDASDEDIARLAPDLGFAAGVNPTGTGDCDGAVNGPDGRPIKVPCSCPPSRDVFLQHLQGDVHAGHAVNHPDIPVNFPTDDSRDAQLARIDAAKISLQNLFGSGVGCPVAATTLLAQEAAVRSGNAPPPPPVAAPPPPPPEANTAPPPPADNGGDDIARLAPPLGHAAGINPTGTGDCDGAVLRDDGTAVKVPCNCPPSQDVYINALRANVQAGHAVNQPSVPVSFPTDDSINSQITRIQAALISLQNLNGSGVGCPAASTTLLAQQKALQQQQ</sequence>
<dbReference type="OrthoDB" id="2140240at2759"/>
<accession>A0A165P4U3</accession>
<dbReference type="AlphaFoldDB" id="A0A165P4U3"/>
<protein>
    <submittedName>
        <fullName evidence="3">Uncharacterized protein</fullName>
    </submittedName>
</protein>
<feature type="signal peptide" evidence="2">
    <location>
        <begin position="1"/>
        <end position="19"/>
    </location>
</feature>
<organism evidence="3 4">
    <name type="scientific">Exidia glandulosa HHB12029</name>
    <dbReference type="NCBI Taxonomy" id="1314781"/>
    <lineage>
        <taxon>Eukaryota</taxon>
        <taxon>Fungi</taxon>
        <taxon>Dikarya</taxon>
        <taxon>Basidiomycota</taxon>
        <taxon>Agaricomycotina</taxon>
        <taxon>Agaricomycetes</taxon>
        <taxon>Auriculariales</taxon>
        <taxon>Exidiaceae</taxon>
        <taxon>Exidia</taxon>
    </lineage>
</organism>
<evidence type="ECO:0000256" key="1">
    <source>
        <dbReference type="SAM" id="MobiDB-lite"/>
    </source>
</evidence>
<evidence type="ECO:0000256" key="2">
    <source>
        <dbReference type="SAM" id="SignalP"/>
    </source>
</evidence>
<dbReference type="STRING" id="1314781.A0A165P4U3"/>
<evidence type="ECO:0000313" key="4">
    <source>
        <dbReference type="Proteomes" id="UP000077266"/>
    </source>
</evidence>
<keyword evidence="2" id="KW-0732">Signal</keyword>
<dbReference type="InParanoid" id="A0A165P4U3"/>
<reference evidence="3 4" key="1">
    <citation type="journal article" date="2016" name="Mol. Biol. Evol.">
        <title>Comparative Genomics of Early-Diverging Mushroom-Forming Fungi Provides Insights into the Origins of Lignocellulose Decay Capabilities.</title>
        <authorList>
            <person name="Nagy L.G."/>
            <person name="Riley R."/>
            <person name="Tritt A."/>
            <person name="Adam C."/>
            <person name="Daum C."/>
            <person name="Floudas D."/>
            <person name="Sun H."/>
            <person name="Yadav J.S."/>
            <person name="Pangilinan J."/>
            <person name="Larsson K.H."/>
            <person name="Matsuura K."/>
            <person name="Barry K."/>
            <person name="Labutti K."/>
            <person name="Kuo R."/>
            <person name="Ohm R.A."/>
            <person name="Bhattacharya S.S."/>
            <person name="Shirouzu T."/>
            <person name="Yoshinaga Y."/>
            <person name="Martin F.M."/>
            <person name="Grigoriev I.V."/>
            <person name="Hibbett D.S."/>
        </authorList>
    </citation>
    <scope>NUCLEOTIDE SEQUENCE [LARGE SCALE GENOMIC DNA]</scope>
    <source>
        <strain evidence="3 4">HHB12029</strain>
    </source>
</reference>
<evidence type="ECO:0000313" key="3">
    <source>
        <dbReference type="EMBL" id="KZW01651.1"/>
    </source>
</evidence>
<dbReference type="Proteomes" id="UP000077266">
    <property type="component" value="Unassembled WGS sequence"/>
</dbReference>
<proteinExistence type="predicted"/>